<evidence type="ECO:0000256" key="2">
    <source>
        <dbReference type="SAM" id="Phobius"/>
    </source>
</evidence>
<keyword evidence="2" id="KW-0472">Membrane</keyword>
<dbReference type="CDD" id="cd00146">
    <property type="entry name" value="PKD"/>
    <property type="match status" value="3"/>
</dbReference>
<evidence type="ECO:0000256" key="1">
    <source>
        <dbReference type="SAM" id="MobiDB-lite"/>
    </source>
</evidence>
<dbReference type="InterPro" id="IPR000601">
    <property type="entry name" value="PKD_dom"/>
</dbReference>
<proteinExistence type="predicted"/>
<feature type="domain" description="PKD" evidence="3">
    <location>
        <begin position="460"/>
        <end position="546"/>
    </location>
</feature>
<organism evidence="4 5">
    <name type="scientific">Halovivax cerinus</name>
    <dbReference type="NCBI Taxonomy" id="1487865"/>
    <lineage>
        <taxon>Archaea</taxon>
        <taxon>Methanobacteriati</taxon>
        <taxon>Methanobacteriota</taxon>
        <taxon>Stenosarchaea group</taxon>
        <taxon>Halobacteria</taxon>
        <taxon>Halobacteriales</taxon>
        <taxon>Natrialbaceae</taxon>
        <taxon>Halovivax</taxon>
    </lineage>
</organism>
<comment type="caution">
    <text evidence="4">The sequence shown here is derived from an EMBL/GenBank/DDBJ whole genome shotgun (WGS) entry which is preliminary data.</text>
</comment>
<dbReference type="InterPro" id="IPR022409">
    <property type="entry name" value="PKD/Chitinase_dom"/>
</dbReference>
<feature type="compositionally biased region" description="Polar residues" evidence="1">
    <location>
        <begin position="1428"/>
        <end position="1453"/>
    </location>
</feature>
<feature type="transmembrane region" description="Helical" evidence="2">
    <location>
        <begin position="1462"/>
        <end position="1481"/>
    </location>
</feature>
<reference evidence="4 5" key="1">
    <citation type="journal article" date="2019" name="Int. J. Syst. Evol. Microbiol.">
        <title>The Global Catalogue of Microorganisms (GCM) 10K type strain sequencing project: providing services to taxonomists for standard genome sequencing and annotation.</title>
        <authorList>
            <consortium name="The Broad Institute Genomics Platform"/>
            <consortium name="The Broad Institute Genome Sequencing Center for Infectious Disease"/>
            <person name="Wu L."/>
            <person name="Ma J."/>
        </authorList>
    </citation>
    <scope>NUCLEOTIDE SEQUENCE [LARGE SCALE GENOMIC DNA]</scope>
    <source>
        <strain evidence="4 5">IBRC-M 10256</strain>
    </source>
</reference>
<evidence type="ECO:0000313" key="4">
    <source>
        <dbReference type="EMBL" id="MFC3960212.1"/>
    </source>
</evidence>
<feature type="domain" description="PKD" evidence="3">
    <location>
        <begin position="547"/>
        <end position="628"/>
    </location>
</feature>
<feature type="domain" description="PKD" evidence="3">
    <location>
        <begin position="723"/>
        <end position="808"/>
    </location>
</feature>
<keyword evidence="2" id="KW-1133">Transmembrane helix</keyword>
<evidence type="ECO:0000259" key="3">
    <source>
        <dbReference type="PROSITE" id="PS50093"/>
    </source>
</evidence>
<dbReference type="PANTHER" id="PTHR42754">
    <property type="entry name" value="ENDOGLUCANASE"/>
    <property type="match status" value="1"/>
</dbReference>
<dbReference type="SMART" id="SM00089">
    <property type="entry name" value="PKD"/>
    <property type="match status" value="7"/>
</dbReference>
<dbReference type="PANTHER" id="PTHR42754:SF1">
    <property type="entry name" value="LIPOPROTEIN"/>
    <property type="match status" value="1"/>
</dbReference>
<feature type="domain" description="PKD" evidence="3">
    <location>
        <begin position="633"/>
        <end position="719"/>
    </location>
</feature>
<dbReference type="Proteomes" id="UP001595846">
    <property type="component" value="Unassembled WGS sequence"/>
</dbReference>
<dbReference type="InterPro" id="IPR035986">
    <property type="entry name" value="PKD_dom_sf"/>
</dbReference>
<gene>
    <name evidence="4" type="ORF">ACFOUR_17795</name>
</gene>
<dbReference type="InterPro" id="IPR013783">
    <property type="entry name" value="Ig-like_fold"/>
</dbReference>
<dbReference type="PROSITE" id="PS50093">
    <property type="entry name" value="PKD"/>
    <property type="match status" value="4"/>
</dbReference>
<dbReference type="Pfam" id="PF18911">
    <property type="entry name" value="PKD_4"/>
    <property type="match status" value="4"/>
</dbReference>
<evidence type="ECO:0000313" key="5">
    <source>
        <dbReference type="Proteomes" id="UP001595846"/>
    </source>
</evidence>
<feature type="region of interest" description="Disordered" evidence="1">
    <location>
        <begin position="1424"/>
        <end position="1455"/>
    </location>
</feature>
<dbReference type="Gene3D" id="2.60.40.10">
    <property type="entry name" value="Immunoglobulins"/>
    <property type="match status" value="5"/>
</dbReference>
<sequence length="1486" mass="156796">MLEEQTLNVTATVTNTGKTTATQTITLATNATQRDSTSVTLASGESKSVTLSWLTDRWDAGNYTATVSSANNSTTVPVIVKSAYETQYGINSTYMLDGGDRFHDLAATNDDGYVAVGTARNASDYADTGTWIIKIDANGTEEWNRTITTENREKFKGVVQTSDGGYLAVGVTDIYSNEKAWAVRYDATGAMLWEQTYATAETHSTFEDIVKTSDGFAVAGKRSINNGSADGWVIELDTSGAKQWAWTGGGPHHDQFVALQQTTDGGYVAVGEDQWDTNDSNVGLSRNAWMVKLSSDGASEWNRTYGDWAVVEDFQSVRQTADGGYVAAGSTTNTPDIGESAWLLRTDAAGVEEWNRTYSPEGGSYEWWNDVRQLSNGDFFLAGSTDGFNNGDRDAWLMRVDGTGYERTSWLVNGLGDEDFTSVVATGSEQFAVAGFSESWNPDYAGWLLEADIGVPVNTPPTADIIAPSTATVGATYTLDGTGSSDSDGTIDSYVWAINGSQIGTGSTLTHTFGSTGTKTLTLTVTDDDGNTDTTTTTVTVTNTNSPPTADIIAPSTATVGTTYTFDGTGSSDADGSISSYVWAINGSQIGTGSTTAYTFTSEGTKTLTLTVTDDDGNTDVRNQTVTVKSKGPTANFTYSGPPNYVGEPIVFNASSTTDPTDDIVSYEWDMEADGTYEINYTDPTNVLTYVNAGTKTVRLRVTDDDGNTDVINRTVTIQTGEPTANFTVSKSRAKTGEPIVFNASSTTDPTDDVVSYEWDMEADGTYEISSSNPTQVLTYVNAGTKTIRLRVTDDDGNTDVASRTVAIVDRTPPTVDLSAIDANASAKTPPTGQTVYTNGTLSVAATADDVSGSVSSVLVALRSDRSNFRAVFGATQASETNWTKAIDLSNTSAVPDDGNYSLTLTAVDTAGNVNVTTTNETVVLDREEPELAATISQVNDSTGQVNVTATEQLSGVPTVSVELPNGTTEIPSVTSKGPTRWNGTFNLTGTSSGQYNVTVTGTDLAGNVGTDAATSKIGTVSTQQNETAMVVLEPSGMFVDFTTANATNDTVVLTRSDSALAPLNPSQTGVAFLDARLGDALDANLSHAVIGMPVPAQLPGDVDPSTVSVAYYNESNLGSDKWEAVNTTVEQRTINGTTRQYWIATVTHFSTYGAVASDDTAPTLDTATPTGDLSVRIENQTVRFEYSDDLSGVNASNVTLAFDGSDVTANTSAAITSQYASFDATGLSTGTHTATVTVADAAGNADTFTLSFSIPKASNGGGGIVPPPTQTKAVQSLADGGADVTIQNGVAGQTAEVNLDGIEAGSATFDRLQVSYAYDLQELAFQVHPSADLADGTPDLESGTSLGFLTVEKSVQNDYFESVEFRFALPRSALPEEASRDDVALYRYDGSSWSKLETSRREDTYTATAPGFSVFAVGVDATDEKTPQQTPDTNPSPTSEEQMDSTTPSDGTLGSRIDTRLIALLGIATGLIASLGIGLARRRRR</sequence>
<name>A0ABD5NTC1_9EURY</name>
<accession>A0ABD5NTC1</accession>
<keyword evidence="5" id="KW-1185">Reference proteome</keyword>
<dbReference type="GeneID" id="73901580"/>
<protein>
    <submittedName>
        <fullName evidence="4">PKD domain-containing protein</fullName>
    </submittedName>
</protein>
<dbReference type="SUPFAM" id="SSF49299">
    <property type="entry name" value="PKD domain"/>
    <property type="match status" value="4"/>
</dbReference>
<dbReference type="RefSeq" id="WP_256532493.1">
    <property type="nucleotide sequence ID" value="NZ_CP101824.1"/>
</dbReference>
<dbReference type="EMBL" id="JBHSAQ010000016">
    <property type="protein sequence ID" value="MFC3960212.1"/>
    <property type="molecule type" value="Genomic_DNA"/>
</dbReference>
<keyword evidence="2" id="KW-0812">Transmembrane</keyword>